<gene>
    <name evidence="2" type="ORF">NBEOAGPD_2425</name>
</gene>
<dbReference type="Proteomes" id="UP001055108">
    <property type="component" value="Unassembled WGS sequence"/>
</dbReference>
<dbReference type="InterPro" id="IPR001296">
    <property type="entry name" value="Glyco_trans_1"/>
</dbReference>
<dbReference type="InterPro" id="IPR007739">
    <property type="entry name" value="RgpF"/>
</dbReference>
<comment type="caution">
    <text evidence="2">The sequence shown here is derived from an EMBL/GenBank/DDBJ whole genome shotgun (WGS) entry which is preliminary data.</text>
</comment>
<organism evidence="2 3">
    <name type="scientific">Methylobacterium gregans</name>
    <dbReference type="NCBI Taxonomy" id="374424"/>
    <lineage>
        <taxon>Bacteria</taxon>
        <taxon>Pseudomonadati</taxon>
        <taxon>Pseudomonadota</taxon>
        <taxon>Alphaproteobacteria</taxon>
        <taxon>Hyphomicrobiales</taxon>
        <taxon>Methylobacteriaceae</taxon>
        <taxon>Methylobacterium</taxon>
    </lineage>
</organism>
<dbReference type="SUPFAM" id="SSF53756">
    <property type="entry name" value="UDP-Glycosyltransferase/glycogen phosphorylase"/>
    <property type="match status" value="1"/>
</dbReference>
<evidence type="ECO:0000313" key="3">
    <source>
        <dbReference type="Proteomes" id="UP001055108"/>
    </source>
</evidence>
<feature type="domain" description="Glycosyl transferase family 1" evidence="1">
    <location>
        <begin position="777"/>
        <end position="907"/>
    </location>
</feature>
<dbReference type="Gene3D" id="3.40.50.2000">
    <property type="entry name" value="Glycogen Phosphorylase B"/>
    <property type="match status" value="1"/>
</dbReference>
<evidence type="ECO:0000259" key="1">
    <source>
        <dbReference type="Pfam" id="PF00534"/>
    </source>
</evidence>
<dbReference type="EMBL" id="BPQM01000057">
    <property type="protein sequence ID" value="GJD79203.1"/>
    <property type="molecule type" value="Genomic_DNA"/>
</dbReference>
<dbReference type="AlphaFoldDB" id="A0AA37MBK1"/>
<protein>
    <recommendedName>
        <fullName evidence="1">Glycosyl transferase family 1 domain-containing protein</fullName>
    </recommendedName>
</protein>
<sequence>MLFDAKWYLTRYPEVEREGIDPAVHYALHGGPEGRWPHPLFHGDFYLAHSPEVREQDHNPLLHYVEHGAREGRNPNPLFDTHWYAETYMDGGADTANPLAHFLAQDDAAPSLRFNAAWYATQYLVGSARPADALIHYFTIGRDLGHYLSPTADPYFVYAKNKVAQSGLFDPDFYLSLSPDVAKAGMDPLEHYMLAGAHESRRPHPLFDVDWYILEQQPKLDVRRINPVLHYLEQGAASGRDPSPWFNTAWYAAHHPDCLTAYETPLSHFLHHGHLGLAPSIYFDSAQYLRENEDVARSGANPLSHYLTAGIREGRIARLVDPQRHHRSVADAALVCLKAPTEVGPTVALMVTHAPNGRLKGHVERYVRACRAQGIDVVLIAAADRRRTAIPESIIDLCTGVFVRQNRGFDFAAWAHILLVQGNLLNCDCLILTNDSILGPLDDKDFAALVKGVREDEADLVGTTDNFHYAWHLQSFFLACKRRVLTSYAFAHYLTSIVNLTSKNHVISMYELTFTLRMRAAGFATKALFPMAPTPEAAAIDPPGNRTIFQWDRMLRLGFPFMKASLVVGEHRKIGGEAVRTALAERGFDLDCLEPTYQYPGPKIWADLDNDPATQGYETLAYFGPTDYANGLGVAARSYLRALYRLQRPVNVHATTRDFYVHARVAPDWQVAAFSGMPDIAVVHVNGDGWEPLLDAGQKALVAGARRRIGLLVWETSVVPLSWLPTIDRLDAIWTPSTYCAEIFRSVTDVPIHVIPHVVQNEEPERVDGSLKAQVRRAYGLDLKRRIILYAFDGSSFLARKNPFSLIRAFRAANLHRDGWQLVLKTKHLHVSPDKGRSLFEAVGDGASDVVLIDRPMSDLNHQALFDLAEIYASSHSSEGFGLTIAEAMERGKLVVATDYGGSRDFLDASCGFPVRANVVPLTESYGPYLRGSTWGLVDEEDLTRALREATAAVEQGRAATIGAAAQARIRSRLSCEAVARAMETSLAELEMIWTGKTIRR</sequence>
<dbReference type="GO" id="GO:0016757">
    <property type="term" value="F:glycosyltransferase activity"/>
    <property type="evidence" value="ECO:0007669"/>
    <property type="project" value="InterPro"/>
</dbReference>
<proteinExistence type="predicted"/>
<dbReference type="PANTHER" id="PTHR46656">
    <property type="entry name" value="PUTATIVE-RELATED"/>
    <property type="match status" value="1"/>
</dbReference>
<evidence type="ECO:0000313" key="2">
    <source>
        <dbReference type="EMBL" id="GJD79203.1"/>
    </source>
</evidence>
<dbReference type="Pfam" id="PF05045">
    <property type="entry name" value="RgpF"/>
    <property type="match status" value="1"/>
</dbReference>
<accession>A0AA37MBK1</accession>
<dbReference type="CDD" id="cd03801">
    <property type="entry name" value="GT4_PimA-like"/>
    <property type="match status" value="1"/>
</dbReference>
<dbReference type="Pfam" id="PF00534">
    <property type="entry name" value="Glycos_transf_1"/>
    <property type="match status" value="1"/>
</dbReference>
<reference evidence="2" key="2">
    <citation type="submission" date="2021-08" db="EMBL/GenBank/DDBJ databases">
        <authorList>
            <person name="Tani A."/>
            <person name="Ola A."/>
            <person name="Ogura Y."/>
            <person name="Katsura K."/>
            <person name="Hayashi T."/>
        </authorList>
    </citation>
    <scope>NUCLEOTIDE SEQUENCE</scope>
    <source>
        <strain evidence="2">NBRC 103626</strain>
    </source>
</reference>
<reference evidence="2" key="1">
    <citation type="journal article" date="2016" name="Front. Microbiol.">
        <title>Genome Sequence of the Piezophilic, Mesophilic Sulfate-Reducing Bacterium Desulfovibrio indicus J2T.</title>
        <authorList>
            <person name="Cao J."/>
            <person name="Maignien L."/>
            <person name="Shao Z."/>
            <person name="Alain K."/>
            <person name="Jebbar M."/>
        </authorList>
    </citation>
    <scope>NUCLEOTIDE SEQUENCE</scope>
    <source>
        <strain evidence="2">NBRC 103626</strain>
    </source>
</reference>
<keyword evidence="3" id="KW-1185">Reference proteome</keyword>
<name>A0AA37MBK1_9HYPH</name>
<dbReference type="PANTHER" id="PTHR46656:SF3">
    <property type="entry name" value="PUTATIVE-RELATED"/>
    <property type="match status" value="1"/>
</dbReference>